<dbReference type="GO" id="GO:0003824">
    <property type="term" value="F:catalytic activity"/>
    <property type="evidence" value="ECO:0007669"/>
    <property type="project" value="UniProtKB-ARBA"/>
</dbReference>
<feature type="domain" description="PAS" evidence="3">
    <location>
        <begin position="753"/>
        <end position="824"/>
    </location>
</feature>
<feature type="domain" description="PAC" evidence="4">
    <location>
        <begin position="825"/>
        <end position="879"/>
    </location>
</feature>
<dbReference type="InterPro" id="IPR052155">
    <property type="entry name" value="Biofilm_reg_signaling"/>
</dbReference>
<evidence type="ECO:0000259" key="3">
    <source>
        <dbReference type="PROSITE" id="PS50112"/>
    </source>
</evidence>
<dbReference type="HOGENOM" id="CLU_249850_0_0_5"/>
<dbReference type="InterPro" id="IPR029016">
    <property type="entry name" value="GAF-like_dom_sf"/>
</dbReference>
<dbReference type="EMBL" id="CP000663">
    <property type="protein sequence ID" value="ABP73029.1"/>
    <property type="molecule type" value="Genomic_DNA"/>
</dbReference>
<feature type="transmembrane region" description="Helical" evidence="2">
    <location>
        <begin position="46"/>
        <end position="65"/>
    </location>
</feature>
<feature type="transmembrane region" description="Helical" evidence="2">
    <location>
        <begin position="15"/>
        <end position="34"/>
    </location>
</feature>
<dbReference type="PROSITE" id="PS50883">
    <property type="entry name" value="EAL"/>
    <property type="match status" value="1"/>
</dbReference>
<evidence type="ECO:0000259" key="5">
    <source>
        <dbReference type="PROSITE" id="PS50883"/>
    </source>
</evidence>
<dbReference type="InterPro" id="IPR001633">
    <property type="entry name" value="EAL_dom"/>
</dbReference>
<protein>
    <submittedName>
        <fullName evidence="7">Diguanylate cyclase/phosphodiesterase with PAS/PAC sensor(S)</fullName>
    </submittedName>
</protein>
<dbReference type="Pfam" id="PF00990">
    <property type="entry name" value="GGDEF"/>
    <property type="match status" value="2"/>
</dbReference>
<feature type="region of interest" description="Disordered" evidence="1">
    <location>
        <begin position="535"/>
        <end position="557"/>
    </location>
</feature>
<dbReference type="SUPFAM" id="SSF55781">
    <property type="entry name" value="GAF domain-like"/>
    <property type="match status" value="1"/>
</dbReference>
<dbReference type="Pfam" id="PF13188">
    <property type="entry name" value="PAS_8"/>
    <property type="match status" value="1"/>
</dbReference>
<geneLocation type="plasmid" evidence="7">
    <name>pRSPA02</name>
</geneLocation>
<feature type="domain" description="PAS" evidence="3">
    <location>
        <begin position="880"/>
        <end position="919"/>
    </location>
</feature>
<feature type="domain" description="EAL" evidence="5">
    <location>
        <begin position="1179"/>
        <end position="1437"/>
    </location>
</feature>
<dbReference type="Pfam" id="PF08448">
    <property type="entry name" value="PAS_4"/>
    <property type="match status" value="1"/>
</dbReference>
<dbReference type="SMART" id="SM00052">
    <property type="entry name" value="EAL"/>
    <property type="match status" value="1"/>
</dbReference>
<dbReference type="InterPro" id="IPR043128">
    <property type="entry name" value="Rev_trsase/Diguanyl_cyclase"/>
</dbReference>
<dbReference type="SMART" id="SM00091">
    <property type="entry name" value="PAS"/>
    <property type="match status" value="3"/>
</dbReference>
<dbReference type="SMART" id="SM00065">
    <property type="entry name" value="GAF"/>
    <property type="match status" value="1"/>
</dbReference>
<evidence type="ECO:0000259" key="4">
    <source>
        <dbReference type="PROSITE" id="PS50113"/>
    </source>
</evidence>
<dbReference type="Pfam" id="PF01590">
    <property type="entry name" value="GAF"/>
    <property type="match status" value="1"/>
</dbReference>
<dbReference type="SUPFAM" id="SSF55785">
    <property type="entry name" value="PYP-like sensor domain (PAS domain)"/>
    <property type="match status" value="2"/>
</dbReference>
<name>A4X065_CERS5</name>
<feature type="transmembrane region" description="Helical" evidence="2">
    <location>
        <begin position="191"/>
        <end position="209"/>
    </location>
</feature>
<dbReference type="SUPFAM" id="SSF55073">
    <property type="entry name" value="Nucleotide cyclase"/>
    <property type="match status" value="2"/>
</dbReference>
<dbReference type="InterPro" id="IPR031621">
    <property type="entry name" value="HisKA_7TM"/>
</dbReference>
<keyword evidence="2" id="KW-0812">Transmembrane</keyword>
<dbReference type="InterPro" id="IPR000160">
    <property type="entry name" value="GGDEF_dom"/>
</dbReference>
<sequence length="1477" mass="160777">MDALSCFTSLSLDSAVYATVATLAGFVLLVSWTLRQDHFFGRRHFLACLFGMIWWLGAASLELATPTLACKLAFASAAWPAITLVPICWCLFLAHYCFGLGARLRRTETLVVTGLVGLATLLVATNPWHGLFYLPGTRLGVLDGRPSAIFEHGPLFHALASLLYIFLSLAAAIAAAAAFRAPRAMRPAWMMMLFGTLVPLAANLAYVTLETTLFGFDPTPFAFAFVLLVFTWAIYANRSLDLTSQARDLIFFNLTDPVLVLDAGGRIVGMNPAAQALMPDFAPGQSPSDTGPLARLRPLLEEKEGEGRWQRVEIGDRILEIRLMRMRKPLGGRQTLLGAVVLLTDVTDLHRNAMRLELALGLARNQLAEITRLREISERLARSDPLTGLGNRRALDLVFEAAQPEHSSIGLALLDIDHFKQINDRFGHSAGDRVLRRFAEAVTEVLPEGTHAFRVGGEEFLILCPGFDMAAMAGLVGQVAHQVQQKPPLRVQDHSPLTFSAGIAVRPEDGSSLDQLYARADACLYEAKRSGRNRFIPSPERPALDGAGPLREGSRDPAGEDVLLARHLSDRQSRMAVLMRELMRATGPEVDGAIDRALAVMGAQCGADRAYVFRIEEGMYLSNTHEWCRDGIRPERPSLQRLPISLIEPWLPFLQEDATIDIPDVSALEERNPAKEHLVSQGIQALALAPLMDGPALAGFVGFDAVGRRAPFDPGETAILRSLADAVGAALARHGAETIAASAQGIARAAERDLARLAHVAEVMTNLVIILDTELRILWVNRAFETQTGYRLADVAGRDFASLVRGPQTDPAAVAAVQAAVERRESHEGETINHDARGHPYWIHFNIHPMFDRDGTYLGYVSVETVISDRKALERELEARNALIAGVLRTSVSAILATDTAGRVVYANAAAQHLLALTPAPDDPQVFRVPDWPLETLDGQPVGEAALPPALVRRSGEDQHDLRYAVRLPEGGRRFLSINAAPLPPAPHGAEIVMSVTDITDAEAVADRLRQLADEDPLTGLANRRALSAALEARLAAAAGPAPLALIMLDIDNFKSVNDTMRHEAGDRVLCIVAERLRACAGREDLLARLGGDEFMLLASGLDREAAVVLAERLRDAIARPIRIDTQPIRLTASAGVALCPDQGTVMPLLMTGADIALHAAKRAGRNRTILLSRELFAAEERRSAITRALDGPALDRLRLVYQPQFSLVGNGGLAGVEALLRWTDPVLGDVCPDEFIPLAEEVGLIVTIDDRVIAQAARQLRHWAACGWYPRLSINVSAQSLSRREFAQDTLQLLAAERIDPRQITLELTETSLLAPSSAEQNIASLRRSGIGLAIDDYGTGYASLSYLHRLRATEIKIDRSFIAGLTSENPRHSRTLIRAIIGLAGTLGMSTTAEGVETDAQREWLRQAGCDRIQGHLLSLPLARDELEARFLEAPHLEDAHAPLPHPHRHLLDDPAPSGSVPEGEPDGHVERTLR</sequence>
<dbReference type="InterPro" id="IPR003018">
    <property type="entry name" value="GAF"/>
</dbReference>
<keyword evidence="2" id="KW-0472">Membrane</keyword>
<dbReference type="InterPro" id="IPR001610">
    <property type="entry name" value="PAC"/>
</dbReference>
<dbReference type="PROSITE" id="PS50887">
    <property type="entry name" value="GGDEF"/>
    <property type="match status" value="2"/>
</dbReference>
<feature type="domain" description="GGDEF" evidence="6">
    <location>
        <begin position="407"/>
        <end position="540"/>
    </location>
</feature>
<dbReference type="PANTHER" id="PTHR44757:SF2">
    <property type="entry name" value="BIOFILM ARCHITECTURE MAINTENANCE PROTEIN MBAA"/>
    <property type="match status" value="1"/>
</dbReference>
<dbReference type="Gene3D" id="3.30.450.20">
    <property type="entry name" value="PAS domain"/>
    <property type="match status" value="3"/>
</dbReference>
<dbReference type="SUPFAM" id="SSF141868">
    <property type="entry name" value="EAL domain-like"/>
    <property type="match status" value="1"/>
</dbReference>
<dbReference type="Gene3D" id="3.30.450.40">
    <property type="match status" value="1"/>
</dbReference>
<dbReference type="NCBIfam" id="TIGR00254">
    <property type="entry name" value="GGDEF"/>
    <property type="match status" value="2"/>
</dbReference>
<feature type="region of interest" description="Disordered" evidence="1">
    <location>
        <begin position="1442"/>
        <end position="1477"/>
    </location>
</feature>
<feature type="compositionally biased region" description="Basic and acidic residues" evidence="1">
    <location>
        <begin position="1468"/>
        <end position="1477"/>
    </location>
</feature>
<evidence type="ECO:0000313" key="7">
    <source>
        <dbReference type="EMBL" id="ABP73029.1"/>
    </source>
</evidence>
<feature type="domain" description="GGDEF" evidence="6">
    <location>
        <begin position="1042"/>
        <end position="1174"/>
    </location>
</feature>
<dbReference type="InterPro" id="IPR035965">
    <property type="entry name" value="PAS-like_dom_sf"/>
</dbReference>
<dbReference type="CDD" id="cd01949">
    <property type="entry name" value="GGDEF"/>
    <property type="match status" value="2"/>
</dbReference>
<dbReference type="InterPro" id="IPR000700">
    <property type="entry name" value="PAS-assoc_C"/>
</dbReference>
<dbReference type="Gene3D" id="3.20.20.450">
    <property type="entry name" value="EAL domain"/>
    <property type="match status" value="1"/>
</dbReference>
<accession>A4X065</accession>
<keyword evidence="2" id="KW-1133">Transmembrane helix</keyword>
<dbReference type="BioCyc" id="RSPH349102:G1G8M-4311-MONOMER"/>
<gene>
    <name evidence="7" type="ordered locus">Rsph17025_4178</name>
</gene>
<keyword evidence="7" id="KW-0614">Plasmid</keyword>
<dbReference type="InterPro" id="IPR013656">
    <property type="entry name" value="PAS_4"/>
</dbReference>
<evidence type="ECO:0000256" key="1">
    <source>
        <dbReference type="SAM" id="MobiDB-lite"/>
    </source>
</evidence>
<feature type="transmembrane region" description="Helical" evidence="2">
    <location>
        <begin position="77"/>
        <end position="98"/>
    </location>
</feature>
<evidence type="ECO:0000259" key="6">
    <source>
        <dbReference type="PROSITE" id="PS50887"/>
    </source>
</evidence>
<dbReference type="CDD" id="cd01948">
    <property type="entry name" value="EAL"/>
    <property type="match status" value="1"/>
</dbReference>
<dbReference type="PROSITE" id="PS50112">
    <property type="entry name" value="PAS"/>
    <property type="match status" value="2"/>
</dbReference>
<organism evidence="7">
    <name type="scientific">Cereibacter sphaeroides (strain ATCC 17025 / ATH 2.4.3)</name>
    <name type="common">Rhodobacter sphaeroides</name>
    <dbReference type="NCBI Taxonomy" id="349102"/>
    <lineage>
        <taxon>Bacteria</taxon>
        <taxon>Pseudomonadati</taxon>
        <taxon>Pseudomonadota</taxon>
        <taxon>Alphaproteobacteria</taxon>
        <taxon>Rhodobacterales</taxon>
        <taxon>Paracoccaceae</taxon>
        <taxon>Cereibacter</taxon>
    </lineage>
</organism>
<dbReference type="PROSITE" id="PS50113">
    <property type="entry name" value="PAC"/>
    <property type="match status" value="1"/>
</dbReference>
<feature type="transmembrane region" description="Helical" evidence="2">
    <location>
        <begin position="154"/>
        <end position="179"/>
    </location>
</feature>
<dbReference type="SMART" id="SM00086">
    <property type="entry name" value="PAC"/>
    <property type="match status" value="1"/>
</dbReference>
<dbReference type="SMART" id="SM00267">
    <property type="entry name" value="GGDEF"/>
    <property type="match status" value="2"/>
</dbReference>
<dbReference type="Pfam" id="PF16927">
    <property type="entry name" value="HisKA_7TM"/>
    <property type="match status" value="1"/>
</dbReference>
<dbReference type="InterPro" id="IPR035919">
    <property type="entry name" value="EAL_sf"/>
</dbReference>
<dbReference type="PANTHER" id="PTHR44757">
    <property type="entry name" value="DIGUANYLATE CYCLASE DGCP"/>
    <property type="match status" value="1"/>
</dbReference>
<dbReference type="KEGG" id="rsq:Rsph17025_4178"/>
<feature type="transmembrane region" description="Helical" evidence="2">
    <location>
        <begin position="221"/>
        <end position="237"/>
    </location>
</feature>
<proteinExistence type="predicted"/>
<dbReference type="FunFam" id="3.30.70.270:FF:000001">
    <property type="entry name" value="Diguanylate cyclase domain protein"/>
    <property type="match status" value="2"/>
</dbReference>
<dbReference type="Gene3D" id="3.30.70.270">
    <property type="match status" value="2"/>
</dbReference>
<reference evidence="7" key="1">
    <citation type="submission" date="2007-04" db="EMBL/GenBank/DDBJ databases">
        <title>Complete sequence of plasmid pRSPA02 of Rhodobacter sphaeroides ATCC 17025.</title>
        <authorList>
            <consortium name="US DOE Joint Genome Institute"/>
            <person name="Copeland A."/>
            <person name="Lucas S."/>
            <person name="Lapidus A."/>
            <person name="Barry K."/>
            <person name="Detter J.C."/>
            <person name="Glavina del Rio T."/>
            <person name="Hammon N."/>
            <person name="Israni S."/>
            <person name="Dalin E."/>
            <person name="Tice H."/>
            <person name="Pitluck S."/>
            <person name="Chertkov O."/>
            <person name="Brettin T."/>
            <person name="Bruce D."/>
            <person name="Han C."/>
            <person name="Schmutz J."/>
            <person name="Larimer F."/>
            <person name="Land M."/>
            <person name="Hauser L."/>
            <person name="Kyrpides N."/>
            <person name="Kim E."/>
            <person name="Richardson P."/>
            <person name="Mackenzie C."/>
            <person name="Choudhary M."/>
            <person name="Donohue T.J."/>
            <person name="Kaplan S."/>
        </authorList>
    </citation>
    <scope>NUCLEOTIDE SEQUENCE [LARGE SCALE GENOMIC DNA]</scope>
    <source>
        <strain evidence="7">ATCC 17025</strain>
        <plasmid evidence="7">pRSPA02</plasmid>
    </source>
</reference>
<dbReference type="NCBIfam" id="TIGR00229">
    <property type="entry name" value="sensory_box"/>
    <property type="match status" value="1"/>
</dbReference>
<feature type="transmembrane region" description="Helical" evidence="2">
    <location>
        <begin position="110"/>
        <end position="134"/>
    </location>
</feature>
<dbReference type="InterPro" id="IPR000014">
    <property type="entry name" value="PAS"/>
</dbReference>
<dbReference type="InterPro" id="IPR029787">
    <property type="entry name" value="Nucleotide_cyclase"/>
</dbReference>
<dbReference type="Pfam" id="PF00563">
    <property type="entry name" value="EAL"/>
    <property type="match status" value="1"/>
</dbReference>
<evidence type="ECO:0000256" key="2">
    <source>
        <dbReference type="SAM" id="Phobius"/>
    </source>
</evidence>
<dbReference type="CDD" id="cd00130">
    <property type="entry name" value="PAS"/>
    <property type="match status" value="1"/>
</dbReference>